<keyword evidence="1" id="KW-0378">Hydrolase</keyword>
<comment type="caution">
    <text evidence="2">The sequence shown here is derived from an EMBL/GenBank/DDBJ whole genome shotgun (WGS) entry which is preliminary data.</text>
</comment>
<dbReference type="Gene3D" id="3.40.50.1240">
    <property type="entry name" value="Phosphoglycerate mutase-like"/>
    <property type="match status" value="1"/>
</dbReference>
<reference evidence="2 3" key="1">
    <citation type="journal article" date="2019" name="Int. J. Syst. Evol. Microbiol.">
        <title>The Global Catalogue of Microorganisms (GCM) 10K type strain sequencing project: providing services to taxonomists for standard genome sequencing and annotation.</title>
        <authorList>
            <consortium name="The Broad Institute Genomics Platform"/>
            <consortium name="The Broad Institute Genome Sequencing Center for Infectious Disease"/>
            <person name="Wu L."/>
            <person name="Ma J."/>
        </authorList>
    </citation>
    <scope>NUCLEOTIDE SEQUENCE [LARGE SCALE GENOMIC DNA]</scope>
    <source>
        <strain evidence="2 3">JCM 16343</strain>
    </source>
</reference>
<dbReference type="RefSeq" id="WP_201505332.1">
    <property type="nucleotide sequence ID" value="NZ_BAAAFR010000005.1"/>
</dbReference>
<dbReference type="InterPro" id="IPR004449">
    <property type="entry name" value="SixA"/>
</dbReference>
<dbReference type="InterPro" id="IPR029033">
    <property type="entry name" value="His_PPase_superfam"/>
</dbReference>
<dbReference type="EMBL" id="BAAAFR010000005">
    <property type="protein sequence ID" value="GAA0319715.1"/>
    <property type="molecule type" value="Genomic_DNA"/>
</dbReference>
<evidence type="ECO:0000313" key="3">
    <source>
        <dbReference type="Proteomes" id="UP001501787"/>
    </source>
</evidence>
<dbReference type="CDD" id="cd07067">
    <property type="entry name" value="HP_PGM_like"/>
    <property type="match status" value="1"/>
</dbReference>
<dbReference type="SMART" id="SM00855">
    <property type="entry name" value="PGAM"/>
    <property type="match status" value="1"/>
</dbReference>
<protein>
    <submittedName>
        <fullName evidence="2">Phosphoglycerate mutase family protein</fullName>
    </submittedName>
</protein>
<dbReference type="PANTHER" id="PTHR20935">
    <property type="entry name" value="PHOSPHOGLYCERATE MUTASE-RELATED"/>
    <property type="match status" value="1"/>
</dbReference>
<organism evidence="2 3">
    <name type="scientific">Psychrobacter aestuarii</name>
    <dbReference type="NCBI Taxonomy" id="556327"/>
    <lineage>
        <taxon>Bacteria</taxon>
        <taxon>Pseudomonadati</taxon>
        <taxon>Pseudomonadota</taxon>
        <taxon>Gammaproteobacteria</taxon>
        <taxon>Moraxellales</taxon>
        <taxon>Moraxellaceae</taxon>
        <taxon>Psychrobacter</taxon>
    </lineage>
</organism>
<name>A0ABN0VXD9_9GAMM</name>
<dbReference type="InterPro" id="IPR051021">
    <property type="entry name" value="Mito_Ser/Thr_phosphatase"/>
</dbReference>
<proteinExistence type="predicted"/>
<accession>A0ABN0VXD9</accession>
<sequence>MKIILMRHGQAAHDAPTDSERPLTTFGEAQALETGEYLAAKYTPELLIVSPYLRAQQSAAKVSACFDALPSLTQDNITPEDDARAALNTLAQYDDNECMVVVCHMSIVAHIAGLLTGEYPESFELAEARVFETDFVMMGMATECDRFVPTQP</sequence>
<dbReference type="NCBIfam" id="TIGR00249">
    <property type="entry name" value="sixA"/>
    <property type="match status" value="1"/>
</dbReference>
<gene>
    <name evidence="2" type="ORF">GCM10009129_16750</name>
</gene>
<dbReference type="InterPro" id="IPR013078">
    <property type="entry name" value="His_Pase_superF_clade-1"/>
</dbReference>
<evidence type="ECO:0000256" key="1">
    <source>
        <dbReference type="ARBA" id="ARBA00022801"/>
    </source>
</evidence>
<dbReference type="Pfam" id="PF00300">
    <property type="entry name" value="His_Phos_1"/>
    <property type="match status" value="1"/>
</dbReference>
<dbReference type="Proteomes" id="UP001501787">
    <property type="component" value="Unassembled WGS sequence"/>
</dbReference>
<keyword evidence="3" id="KW-1185">Reference proteome</keyword>
<evidence type="ECO:0000313" key="2">
    <source>
        <dbReference type="EMBL" id="GAA0319715.1"/>
    </source>
</evidence>
<dbReference type="SUPFAM" id="SSF53254">
    <property type="entry name" value="Phosphoglycerate mutase-like"/>
    <property type="match status" value="1"/>
</dbReference>